<dbReference type="EMBL" id="CM007385">
    <property type="protein sequence ID" value="ONK68193.1"/>
    <property type="molecule type" value="Genomic_DNA"/>
</dbReference>
<evidence type="ECO:0000313" key="1">
    <source>
        <dbReference type="EMBL" id="ONK68193.1"/>
    </source>
</evidence>
<accession>A0A5P1ERB3</accession>
<organism evidence="1 2">
    <name type="scientific">Asparagus officinalis</name>
    <name type="common">Garden asparagus</name>
    <dbReference type="NCBI Taxonomy" id="4686"/>
    <lineage>
        <taxon>Eukaryota</taxon>
        <taxon>Viridiplantae</taxon>
        <taxon>Streptophyta</taxon>
        <taxon>Embryophyta</taxon>
        <taxon>Tracheophyta</taxon>
        <taxon>Spermatophyta</taxon>
        <taxon>Magnoliopsida</taxon>
        <taxon>Liliopsida</taxon>
        <taxon>Asparagales</taxon>
        <taxon>Asparagaceae</taxon>
        <taxon>Asparagoideae</taxon>
        <taxon>Asparagus</taxon>
    </lineage>
</organism>
<proteinExistence type="predicted"/>
<protein>
    <submittedName>
        <fullName evidence="1">Uncharacterized protein</fullName>
    </submittedName>
</protein>
<sequence length="143" mass="16131">MPSHPSPLISIISRLLLCLDIRLEVLNPLHRKAQVMMRMVQILLETFYLLLSLNKVTPPYSGQQLGHLPGVPVSRCLLSKHEEELTGLLKSTKQLSLHECPSDKVVSKSLMQTNIKHSTSQNLVSREEEILDRMSLVRSGLLD</sequence>
<dbReference type="Proteomes" id="UP000243459">
    <property type="component" value="Chromosome 5"/>
</dbReference>
<gene>
    <name evidence="1" type="ORF">A4U43_C05F8610</name>
</gene>
<evidence type="ECO:0000313" key="2">
    <source>
        <dbReference type="Proteomes" id="UP000243459"/>
    </source>
</evidence>
<dbReference type="AlphaFoldDB" id="A0A5P1ERB3"/>
<keyword evidence="2" id="KW-1185">Reference proteome</keyword>
<reference evidence="2" key="1">
    <citation type="journal article" date="2017" name="Nat. Commun.">
        <title>The asparagus genome sheds light on the origin and evolution of a young Y chromosome.</title>
        <authorList>
            <person name="Harkess A."/>
            <person name="Zhou J."/>
            <person name="Xu C."/>
            <person name="Bowers J.E."/>
            <person name="Van der Hulst R."/>
            <person name="Ayyampalayam S."/>
            <person name="Mercati F."/>
            <person name="Riccardi P."/>
            <person name="McKain M.R."/>
            <person name="Kakrana A."/>
            <person name="Tang H."/>
            <person name="Ray J."/>
            <person name="Groenendijk J."/>
            <person name="Arikit S."/>
            <person name="Mathioni S.M."/>
            <person name="Nakano M."/>
            <person name="Shan H."/>
            <person name="Telgmann-Rauber A."/>
            <person name="Kanno A."/>
            <person name="Yue Z."/>
            <person name="Chen H."/>
            <person name="Li W."/>
            <person name="Chen Y."/>
            <person name="Xu X."/>
            <person name="Zhang Y."/>
            <person name="Luo S."/>
            <person name="Chen H."/>
            <person name="Gao J."/>
            <person name="Mao Z."/>
            <person name="Pires J.C."/>
            <person name="Luo M."/>
            <person name="Kudrna D."/>
            <person name="Wing R.A."/>
            <person name="Meyers B.C."/>
            <person name="Yi K."/>
            <person name="Kong H."/>
            <person name="Lavrijsen P."/>
            <person name="Sunseri F."/>
            <person name="Falavigna A."/>
            <person name="Ye Y."/>
            <person name="Leebens-Mack J.H."/>
            <person name="Chen G."/>
        </authorList>
    </citation>
    <scope>NUCLEOTIDE SEQUENCE [LARGE SCALE GENOMIC DNA]</scope>
    <source>
        <strain evidence="2">cv. DH0086</strain>
    </source>
</reference>
<dbReference type="Gramene" id="ONK68193">
    <property type="protein sequence ID" value="ONK68193"/>
    <property type="gene ID" value="A4U43_C05F8610"/>
</dbReference>
<name>A0A5P1ERB3_ASPOF</name>